<dbReference type="AlphaFoldDB" id="A0A1C0AMG3"/>
<dbReference type="GO" id="GO:0004792">
    <property type="term" value="F:thiosulfate-cyanide sulfurtransferase activity"/>
    <property type="evidence" value="ECO:0007669"/>
    <property type="project" value="InterPro"/>
</dbReference>
<sequence length="265" mass="27926">MIPPVVDSAWLAAHPDAVVADVRHYLDGRSGADAYAAGHLPGAVFVPMDDVLAGPPSAARGRHPLPDPSTFAEGLAHLGIGDTDTVVAYDDAGGAMAGRLVWLLRILGREAALLDGGLQAWEGQLTTEVPRRPRAEFAVRSWPDEALADIEDASEGAFVIDARGAERFRGESEPIDPKAGHIPGARSYPMTGNLDAEGRFLSPAALRARFVAVDDAADVISYCGSGITACHNLIAMEYAGLGRGRLYSGSWSQYSHTSRPVATGE</sequence>
<dbReference type="PROSITE" id="PS00380">
    <property type="entry name" value="RHODANESE_1"/>
    <property type="match status" value="1"/>
</dbReference>
<proteinExistence type="predicted"/>
<accession>A0A1C0AMG3</accession>
<evidence type="ECO:0000313" key="3">
    <source>
        <dbReference type="EMBL" id="OCL34531.1"/>
    </source>
</evidence>
<protein>
    <submittedName>
        <fullName evidence="3">Sulfurtransferase</fullName>
    </submittedName>
</protein>
<keyword evidence="4" id="KW-1185">Reference proteome</keyword>
<dbReference type="RefSeq" id="WP_068751213.1">
    <property type="nucleotide sequence ID" value="NZ_LR214441.1"/>
</dbReference>
<evidence type="ECO:0000256" key="2">
    <source>
        <dbReference type="ARBA" id="ARBA00022737"/>
    </source>
</evidence>
<dbReference type="CDD" id="cd01449">
    <property type="entry name" value="TST_Repeat_2"/>
    <property type="match status" value="1"/>
</dbReference>
<dbReference type="InterPro" id="IPR045078">
    <property type="entry name" value="TST/MPST-like"/>
</dbReference>
<reference evidence="4" key="1">
    <citation type="submission" date="2016-07" db="EMBL/GenBank/DDBJ databases">
        <authorList>
            <person name="Florea S."/>
            <person name="Webb J.S."/>
            <person name="Jaromczyk J."/>
            <person name="Schardl C.L."/>
        </authorList>
    </citation>
    <scope>NUCLEOTIDE SEQUENCE [LARGE SCALE GENOMIC DNA]</scope>
    <source>
        <strain evidence="4">IPBSL-7</strain>
    </source>
</reference>
<dbReference type="InterPro" id="IPR001763">
    <property type="entry name" value="Rhodanese-like_dom"/>
</dbReference>
<keyword evidence="2" id="KW-0677">Repeat</keyword>
<comment type="caution">
    <text evidence="3">The sequence shown here is derived from an EMBL/GenBank/DDBJ whole genome shotgun (WGS) entry which is preliminary data.</text>
</comment>
<evidence type="ECO:0000256" key="1">
    <source>
        <dbReference type="ARBA" id="ARBA00022679"/>
    </source>
</evidence>
<dbReference type="InterPro" id="IPR001307">
    <property type="entry name" value="Thiosulphate_STrfase_CS"/>
</dbReference>
<dbReference type="CDD" id="cd01448">
    <property type="entry name" value="TST_Repeat_1"/>
    <property type="match status" value="1"/>
</dbReference>
<dbReference type="SUPFAM" id="SSF52821">
    <property type="entry name" value="Rhodanese/Cell cycle control phosphatase"/>
    <property type="match status" value="2"/>
</dbReference>
<dbReference type="PANTHER" id="PTHR11364">
    <property type="entry name" value="THIOSULFATE SULFERTANSFERASE"/>
    <property type="match status" value="1"/>
</dbReference>
<dbReference type="PROSITE" id="PS50206">
    <property type="entry name" value="RHODANESE_3"/>
    <property type="match status" value="2"/>
</dbReference>
<dbReference type="Proteomes" id="UP000093501">
    <property type="component" value="Unassembled WGS sequence"/>
</dbReference>
<dbReference type="PANTHER" id="PTHR11364:SF27">
    <property type="entry name" value="SULFURTRANSFERASE"/>
    <property type="match status" value="1"/>
</dbReference>
<organism evidence="3 4">
    <name type="scientific">Tessaracoccus lapidicaptus</name>
    <dbReference type="NCBI Taxonomy" id="1427523"/>
    <lineage>
        <taxon>Bacteria</taxon>
        <taxon>Bacillati</taxon>
        <taxon>Actinomycetota</taxon>
        <taxon>Actinomycetes</taxon>
        <taxon>Propionibacteriales</taxon>
        <taxon>Propionibacteriaceae</taxon>
        <taxon>Tessaracoccus</taxon>
    </lineage>
</organism>
<dbReference type="InterPro" id="IPR036873">
    <property type="entry name" value="Rhodanese-like_dom_sf"/>
</dbReference>
<dbReference type="SMART" id="SM00450">
    <property type="entry name" value="RHOD"/>
    <property type="match status" value="2"/>
</dbReference>
<dbReference type="Pfam" id="PF00581">
    <property type="entry name" value="Rhodanese"/>
    <property type="match status" value="2"/>
</dbReference>
<dbReference type="EMBL" id="MBQD01000020">
    <property type="protein sequence ID" value="OCL34531.1"/>
    <property type="molecule type" value="Genomic_DNA"/>
</dbReference>
<keyword evidence="1 3" id="KW-0808">Transferase</keyword>
<gene>
    <name evidence="3" type="ORF">BCR15_02185</name>
</gene>
<evidence type="ECO:0000313" key="4">
    <source>
        <dbReference type="Proteomes" id="UP000093501"/>
    </source>
</evidence>
<dbReference type="Gene3D" id="3.40.250.10">
    <property type="entry name" value="Rhodanese-like domain"/>
    <property type="match status" value="2"/>
</dbReference>
<name>A0A1C0AMG3_9ACTN</name>